<reference evidence="1" key="1">
    <citation type="submission" date="2020-05" db="EMBL/GenBank/DDBJ databases">
        <title>Complete genome sequence of Pseudomonas sp. Sm006.</title>
        <authorList>
            <person name="Takeuchi K."/>
            <person name="Someya N."/>
        </authorList>
    </citation>
    <scope>NUCLEOTIDE SEQUENCE</scope>
    <source>
        <strain evidence="1">Sm006</strain>
    </source>
</reference>
<keyword evidence="2" id="KW-1185">Reference proteome</keyword>
<protein>
    <recommendedName>
        <fullName evidence="3">DUF2591 domain-containing protein</fullName>
    </recommendedName>
</protein>
<gene>
    <name evidence="1" type="ORF">PSm6_00420</name>
</gene>
<organism evidence="1 2">
    <name type="scientific">Pseudomonas solani</name>
    <dbReference type="NCBI Taxonomy" id="2731552"/>
    <lineage>
        <taxon>Bacteria</taxon>
        <taxon>Pseudomonadati</taxon>
        <taxon>Pseudomonadota</taxon>
        <taxon>Gammaproteobacteria</taxon>
        <taxon>Pseudomonadales</taxon>
        <taxon>Pseudomonadaceae</taxon>
        <taxon>Pseudomonas</taxon>
    </lineage>
</organism>
<dbReference type="InterPro" id="IPR019701">
    <property type="entry name" value="Phage_P22_NinX"/>
</dbReference>
<dbReference type="RefSeq" id="WP_265169228.1">
    <property type="nucleotide sequence ID" value="NZ_AP023081.1"/>
</dbReference>
<proteinExistence type="predicted"/>
<dbReference type="Proteomes" id="UP001064896">
    <property type="component" value="Chromosome"/>
</dbReference>
<evidence type="ECO:0000313" key="1">
    <source>
        <dbReference type="EMBL" id="BCD83635.1"/>
    </source>
</evidence>
<sequence length="123" mass="13265">MSQMKTVRTAELIGAALDWAVASAEGVGVFPSASREGFVTCWMVDKPRQQYSPSTRWRQCGQLIQSHGGRIGMELRIAENSASFQQSGIRVGYTANNVLIAACRAIVAANLGDEVQIPAELLP</sequence>
<evidence type="ECO:0000313" key="2">
    <source>
        <dbReference type="Proteomes" id="UP001064896"/>
    </source>
</evidence>
<dbReference type="EMBL" id="AP023081">
    <property type="protein sequence ID" value="BCD83635.1"/>
    <property type="molecule type" value="Genomic_DNA"/>
</dbReference>
<evidence type="ECO:0008006" key="3">
    <source>
        <dbReference type="Google" id="ProtNLM"/>
    </source>
</evidence>
<dbReference type="Pfam" id="PF10765">
    <property type="entry name" value="Phage_P22_NinX"/>
    <property type="match status" value="1"/>
</dbReference>
<accession>A0ABN6BMK6</accession>
<name>A0ABN6BMK6_9PSED</name>